<keyword evidence="2" id="KW-1185">Reference proteome</keyword>
<name>M8DFG2_9BACL</name>
<proteinExistence type="predicted"/>
<comment type="caution">
    <text evidence="1">The sequence shown here is derived from an EMBL/GenBank/DDBJ whole genome shotgun (WGS) entry which is preliminary data.</text>
</comment>
<evidence type="ECO:0000313" key="2">
    <source>
        <dbReference type="Proteomes" id="UP000012081"/>
    </source>
</evidence>
<reference evidence="1 2" key="1">
    <citation type="submission" date="2013-03" db="EMBL/GenBank/DDBJ databases">
        <title>Assembly of a new bacterial strain Brevibacillus borstelensis AK1.</title>
        <authorList>
            <person name="Rajan I."/>
            <person name="PoliReddy D."/>
            <person name="Sugumar T."/>
            <person name="Rathinam K."/>
            <person name="Alqarawi S."/>
            <person name="Khalil A.B."/>
            <person name="Sivakumar N."/>
        </authorList>
    </citation>
    <scope>NUCLEOTIDE SEQUENCE [LARGE SCALE GENOMIC DNA]</scope>
    <source>
        <strain evidence="1 2">AK1</strain>
    </source>
</reference>
<accession>M8DFG2</accession>
<protein>
    <submittedName>
        <fullName evidence="1">Uncharacterized protein</fullName>
    </submittedName>
</protein>
<dbReference type="AlphaFoldDB" id="M8DFG2"/>
<dbReference type="STRING" id="1300222.I532_14978"/>
<dbReference type="Proteomes" id="UP000012081">
    <property type="component" value="Unassembled WGS sequence"/>
</dbReference>
<gene>
    <name evidence="1" type="ORF">I532_14978</name>
</gene>
<evidence type="ECO:0000313" key="1">
    <source>
        <dbReference type="EMBL" id="EMT52157.1"/>
    </source>
</evidence>
<organism evidence="1 2">
    <name type="scientific">Brevibacillus borstelensis AK1</name>
    <dbReference type="NCBI Taxonomy" id="1300222"/>
    <lineage>
        <taxon>Bacteria</taxon>
        <taxon>Bacillati</taxon>
        <taxon>Bacillota</taxon>
        <taxon>Bacilli</taxon>
        <taxon>Bacillales</taxon>
        <taxon>Paenibacillaceae</taxon>
        <taxon>Brevibacillus</taxon>
    </lineage>
</organism>
<sequence>MQTLLTIFRTSDNREQNKQHQNKTDTVKPAALEQTTHASILLCLNGFPAIVFTGGPFGVRATTHFGRQAADWIILKNNCYSIRNIIDNVESLDV</sequence>
<dbReference type="EMBL" id="APBN01000005">
    <property type="protein sequence ID" value="EMT52157.1"/>
    <property type="molecule type" value="Genomic_DNA"/>
</dbReference>